<evidence type="ECO:0000313" key="1">
    <source>
        <dbReference type="EMBL" id="EAT58839.1"/>
    </source>
</evidence>
<sequence>MIGQPHPTSLGIRDMSNSDLVRYSRDGDQFHYLWAARRCLPLLSNSSGLVAVSIEGASTSESDSGSAIDVGEELIDIAEYYGSENFERADSIKYYQLKHSTQNPNEPWTASGLKKTLKGFAEWYGSKCHEYGTEQCQQKLHFYFVTNRPISADILETVAEIVAGSEVSHPNELAKLEHHTNLTGDELSRFCRLLHLDGQHEGYWDQRNILIQEVSGYLPGADVDAPVQLKELVNRKALSESSNNPTITKTDLLRAFRTDETSLFPATSCIVDTDNVVPREQEETLIAKIVGGESSSVIIHADGGVGKSVFATRIRHGLPLGSVCLLYDCFGNGQYRNTSAYRHRHKDALVQIVNELSSMGLCHPLIPKLYADPTAYLKAFKHRINQSITSIREMHPEALLCIVVDAADNAQMLADELGESRSFACDLLRENFPDGVRLIVTARTHRLKLLDPPYGALQLELCPFSRSETANLLRLTFPDATEQDVDEFHRLSSQNPRVQANALSIKVPLHEILRALGPNPTTVDNAISNLLDRALHELRDRVGKTEGEQINLICAGLASLRPLIPIKVLASISGIEEAAVKSFAYDLGRPLMVAGETVQFFDEPAETWFRDHFKPEAADLAKFIEILRPLASTSAYVAAALPQLMLEAGQFSELLELALSTESLPEGSPLEKRDVELQRLQFALKASLRAKRYADAAKLALKAGGETAAESRQHILIQENTDLAAVFMDSSLIQELVSRRTFGGGWMGSHHAYEAGLLSAFPELRGDALSRLRMAHEWIRNWSSLNEKDREKERIEDTEIAEIVLTELNINGAQSAVKYLRRWSPREVSYRVGRIVAERLVDHGRYSDLDTVALAAGNDLGLVLAVTTELRNVHRYPPLQAINRSLRLLGNSRVKMLQVERFDHKEKLLVVVTSLVEAVCQLTQFNPKELAVLLSRFLPDNPPRGLSSRFSGSRFSLLRAYSLKASMDGVALELNDLAHPDFRKELETQNSHYNSQDAREFRAAIGALLPWHQLWVSVFLGNVTEDQLSAAIADACAVSSKAESISYSEESYTADEIALLWFDILVMAGGPQEKRLVEFDTWVASLKRSLFTSTFNSMARITARYKPMQAKSFGYAQRSFELTHNGREDARSKVTSYVAVARAIMAVSESDSKSYFDQAVEVASNIGDENRDRWSSILYMADRAADPKKPVPEIVYRLSRCAELTYEYGYDDHFDWEATVRAIAALCPSSCLTILSRWRDRKFGWAERLLPEALMFLLNERSLDPLAPMALIGFRAQWDNVSLLSSALGACKTQTQKIKVTNYLYRYMRLDDYSASIWQKLRAVAISHGVKLIAIDDLIAYCERKERSKQSDDDSLGNYDSYRASARGEERDWDAVFAQADLTNPNGIRDAYHLFKSTETPYDYDRFFSEACNRVEIGKENKFIQSVAEVPEFELYQFRNFLEQVPAKWMPRPGINAALRDTLKVFCRRYCMKINRSRYYEIFPFDLACEVSGLSESDIANTVIEAIAGTAEELSSGQLFTLTGILALRIDQTEALEVLRFGLKLFDDFLKENDGDGVWSEDLFPPVDINGAIAGYIWAGLAAPSSSHRWQSAHVVRGLCFLDHSEILKNLIQLAEKGKAGPFADHTLHFYNLHALQWLLIALARASLESPESIIPHIDFLVKIALDGSPHVLIRDFATKSLQSLIKTGRWILDDETSKKLLSVNTSSFPVQFTKSFERVSERRMNSPESSKDWEYYFGIDIGPYWFSRLGEFFALSEAEISKDVAHVIEYEWGYGSRQIWRNDQRLSKKIYSYDDTHHSHGDIPRTDDLQFYLAYHGMMTVAGKLLLTDPLHQNPDYPEDDFQEWLDNHNLTRKDGRWLTDRRDPQPLEWPDWKDEKDTDEWSCSVQVVDFDRVLGICHQRLNLWGYWTAISGKQKESVRISSAFVTRDRSDALLRALQTATNSHDYRIPDAVDDLQIDQGRYQLKGWVLDRDRSSGLDEFDPWSGDIKYPPIKPAKFVMEVLPIVTDLDGRVWTKEDNGQNVIWCEIWGHHPSKQDENGVEEGRRLIVDPGYLTELLKLVDRDLIIKVAVDRKILRSRYEHNKETKPGYVPPDTRIYLFKSDGRICTV</sequence>
<dbReference type="RefSeq" id="WP_006366551.1">
    <property type="nucleotide sequence ID" value="NZ_AASE01000012.1"/>
</dbReference>
<evidence type="ECO:0000313" key="2">
    <source>
        <dbReference type="Proteomes" id="UP000004162"/>
    </source>
</evidence>
<dbReference type="EMBL" id="AASE01000012">
    <property type="protein sequence ID" value="EAT58839.1"/>
    <property type="molecule type" value="Genomic_DNA"/>
</dbReference>
<gene>
    <name evidence="1" type="ORF">CferDRAFT_0813</name>
</gene>
<organism evidence="1 2">
    <name type="scientific">Chlorobium ferrooxidans DSM 13031</name>
    <dbReference type="NCBI Taxonomy" id="377431"/>
    <lineage>
        <taxon>Bacteria</taxon>
        <taxon>Pseudomonadati</taxon>
        <taxon>Chlorobiota</taxon>
        <taxon>Chlorobiia</taxon>
        <taxon>Chlorobiales</taxon>
        <taxon>Chlorobiaceae</taxon>
        <taxon>Chlorobium/Pelodictyon group</taxon>
        <taxon>Chlorobium</taxon>
    </lineage>
</organism>
<protein>
    <recommendedName>
        <fullName evidence="3">NACHT domain-containing protein</fullName>
    </recommendedName>
</protein>
<dbReference type="InterPro" id="IPR027417">
    <property type="entry name" value="P-loop_NTPase"/>
</dbReference>
<keyword evidence="2" id="KW-1185">Reference proteome</keyword>
<dbReference type="NCBIfam" id="NF041816">
    <property type="entry name" value="Avs3a"/>
    <property type="match status" value="1"/>
</dbReference>
<dbReference type="Proteomes" id="UP000004162">
    <property type="component" value="Unassembled WGS sequence"/>
</dbReference>
<comment type="caution">
    <text evidence="1">The sequence shown here is derived from an EMBL/GenBank/DDBJ whole genome shotgun (WGS) entry which is preliminary data.</text>
</comment>
<accession>Q0YR99</accession>
<reference evidence="1 2" key="1">
    <citation type="submission" date="2006-07" db="EMBL/GenBank/DDBJ databases">
        <title>Annotation of the draft genome assembly of Chlorobium ferroxidans DSM 13031.</title>
        <authorList>
            <consortium name="US DOE Joint Genome Institute (JGI-ORNL)"/>
            <person name="Larimer F."/>
            <person name="Land M."/>
            <person name="Hauser L."/>
        </authorList>
    </citation>
    <scope>NUCLEOTIDE SEQUENCE [LARGE SCALE GENOMIC DNA]</scope>
    <source>
        <strain evidence="1 2">DSM 13031</strain>
    </source>
</reference>
<reference evidence="1 2" key="2">
    <citation type="submission" date="2006-07" db="EMBL/GenBank/DDBJ databases">
        <title>Sequencing of the draft genome and assembly of Chlorobium ferroxidans DSM 13031.</title>
        <authorList>
            <consortium name="US DOE Joint Genome Institute (JGI-PGF)"/>
            <person name="Copeland A."/>
            <person name="Lucas S."/>
            <person name="Lapidus A."/>
            <person name="Barry K."/>
            <person name="Glavina del Rio T."/>
            <person name="Dalin E."/>
            <person name="Tice H."/>
            <person name="Bruce D."/>
            <person name="Pitluck S."/>
            <person name="Richardson P."/>
        </authorList>
    </citation>
    <scope>NUCLEOTIDE SEQUENCE [LARGE SCALE GENOMIC DNA]</scope>
    <source>
        <strain evidence="1 2">DSM 13031</strain>
    </source>
</reference>
<proteinExistence type="predicted"/>
<dbReference type="SUPFAM" id="SSF52540">
    <property type="entry name" value="P-loop containing nucleoside triphosphate hydrolases"/>
    <property type="match status" value="1"/>
</dbReference>
<evidence type="ECO:0008006" key="3">
    <source>
        <dbReference type="Google" id="ProtNLM"/>
    </source>
</evidence>
<name>Q0YR99_9CHLB</name>